<evidence type="ECO:0000313" key="1">
    <source>
        <dbReference type="EMBL" id="KAF2888438.1"/>
    </source>
</evidence>
<dbReference type="PANTHER" id="PTHR47501">
    <property type="entry name" value="TRANSPOSASE-RELATED"/>
    <property type="match status" value="1"/>
</dbReference>
<gene>
    <name evidence="1" type="ORF">ILUMI_17735</name>
</gene>
<comment type="caution">
    <text evidence="1">The sequence shown here is derived from an EMBL/GenBank/DDBJ whole genome shotgun (WGS) entry which is preliminary data.</text>
</comment>
<dbReference type="Proteomes" id="UP000801492">
    <property type="component" value="Unassembled WGS sequence"/>
</dbReference>
<organism evidence="1 2">
    <name type="scientific">Ignelater luminosus</name>
    <name type="common">Cucubano</name>
    <name type="synonym">Pyrophorus luminosus</name>
    <dbReference type="NCBI Taxonomy" id="2038154"/>
    <lineage>
        <taxon>Eukaryota</taxon>
        <taxon>Metazoa</taxon>
        <taxon>Ecdysozoa</taxon>
        <taxon>Arthropoda</taxon>
        <taxon>Hexapoda</taxon>
        <taxon>Insecta</taxon>
        <taxon>Pterygota</taxon>
        <taxon>Neoptera</taxon>
        <taxon>Endopterygota</taxon>
        <taxon>Coleoptera</taxon>
        <taxon>Polyphaga</taxon>
        <taxon>Elateriformia</taxon>
        <taxon>Elateroidea</taxon>
        <taxon>Elateridae</taxon>
        <taxon>Agrypninae</taxon>
        <taxon>Pyrophorini</taxon>
        <taxon>Ignelater</taxon>
    </lineage>
</organism>
<dbReference type="SUPFAM" id="SSF53098">
    <property type="entry name" value="Ribonuclease H-like"/>
    <property type="match status" value="1"/>
</dbReference>
<proteinExistence type="predicted"/>
<dbReference type="PANTHER" id="PTHR47501:SF5">
    <property type="entry name" value="HAT C-TERMINAL DIMERISATION DOMAIN-CONTAINING PROTEIN"/>
    <property type="match status" value="1"/>
</dbReference>
<evidence type="ECO:0008006" key="3">
    <source>
        <dbReference type="Google" id="ProtNLM"/>
    </source>
</evidence>
<evidence type="ECO:0000313" key="2">
    <source>
        <dbReference type="Proteomes" id="UP000801492"/>
    </source>
</evidence>
<protein>
    <recommendedName>
        <fullName evidence="3">Transposase</fullName>
    </recommendedName>
</protein>
<sequence>MLGRDSALSVMCSKTLRSNLVQDAERMKNNICSTLEQIDFVATTADCWSNGKRSFLGVTAHWINPSTLERESAALACRRLVYENQELEERENEHDNDKEFIELTSLLEGDDYSTEIILPPHHRCACHTLHLIATKDAEKAMINARYKQIMGKAKSVMCPLSTALDILQGEKGMYMGYLLPVLYSLKDKFDAQIMKSLIYCKPLVQVLLEGIEYRQVPVNMVEEGTGIGKLCSSTLQVGLVKGQ</sequence>
<dbReference type="OrthoDB" id="8195018at2759"/>
<accession>A0A8K0CPX7</accession>
<dbReference type="InterPro" id="IPR012337">
    <property type="entry name" value="RNaseH-like_sf"/>
</dbReference>
<dbReference type="EMBL" id="VTPC01077266">
    <property type="protein sequence ID" value="KAF2888438.1"/>
    <property type="molecule type" value="Genomic_DNA"/>
</dbReference>
<dbReference type="AlphaFoldDB" id="A0A8K0CPX7"/>
<name>A0A8K0CPX7_IGNLU</name>
<keyword evidence="2" id="KW-1185">Reference proteome</keyword>
<reference evidence="1" key="1">
    <citation type="submission" date="2019-08" db="EMBL/GenBank/DDBJ databases">
        <title>The genome of the North American firefly Photinus pyralis.</title>
        <authorList>
            <consortium name="Photinus pyralis genome working group"/>
            <person name="Fallon T.R."/>
            <person name="Sander Lower S.E."/>
            <person name="Weng J.-K."/>
        </authorList>
    </citation>
    <scope>NUCLEOTIDE SEQUENCE</scope>
    <source>
        <strain evidence="1">TRF0915ILg1</strain>
        <tissue evidence="1">Whole body</tissue>
    </source>
</reference>